<dbReference type="Pfam" id="PF02698">
    <property type="entry name" value="DUF218"/>
    <property type="match status" value="1"/>
</dbReference>
<dbReference type="CDD" id="cd06259">
    <property type="entry name" value="YdcF-like"/>
    <property type="match status" value="1"/>
</dbReference>
<feature type="transmembrane region" description="Helical" evidence="1">
    <location>
        <begin position="47"/>
        <end position="65"/>
    </location>
</feature>
<keyword evidence="1" id="KW-0812">Transmembrane</keyword>
<dbReference type="PANTHER" id="PTHR30336">
    <property type="entry name" value="INNER MEMBRANE PROTEIN, PROBABLE PERMEASE"/>
    <property type="match status" value="1"/>
</dbReference>
<evidence type="ECO:0000313" key="3">
    <source>
        <dbReference type="EMBL" id="CUH60024.1"/>
    </source>
</evidence>
<dbReference type="PANTHER" id="PTHR30336:SF4">
    <property type="entry name" value="ENVELOPE BIOGENESIS FACTOR ELYC"/>
    <property type="match status" value="1"/>
</dbReference>
<dbReference type="InterPro" id="IPR051599">
    <property type="entry name" value="Cell_Envelope_Assoc"/>
</dbReference>
<dbReference type="GO" id="GO:0043164">
    <property type="term" value="P:Gram-negative-bacterium-type cell wall biogenesis"/>
    <property type="evidence" value="ECO:0007669"/>
    <property type="project" value="TreeGrafter"/>
</dbReference>
<dbReference type="GO" id="GO:0005886">
    <property type="term" value="C:plasma membrane"/>
    <property type="evidence" value="ECO:0007669"/>
    <property type="project" value="TreeGrafter"/>
</dbReference>
<protein>
    <recommendedName>
        <fullName evidence="2">DUF218 domain-containing protein</fullName>
    </recommendedName>
</protein>
<organism evidence="3 4">
    <name type="scientific">Thalassobacter stenotrophicus</name>
    <dbReference type="NCBI Taxonomy" id="266809"/>
    <lineage>
        <taxon>Bacteria</taxon>
        <taxon>Pseudomonadati</taxon>
        <taxon>Pseudomonadota</taxon>
        <taxon>Alphaproteobacteria</taxon>
        <taxon>Rhodobacterales</taxon>
        <taxon>Roseobacteraceae</taxon>
        <taxon>Thalassobacter</taxon>
    </lineage>
</organism>
<evidence type="ECO:0000313" key="4">
    <source>
        <dbReference type="Proteomes" id="UP000051298"/>
    </source>
</evidence>
<dbReference type="GO" id="GO:0000270">
    <property type="term" value="P:peptidoglycan metabolic process"/>
    <property type="evidence" value="ECO:0007669"/>
    <property type="project" value="TreeGrafter"/>
</dbReference>
<dbReference type="RefSeq" id="WP_058123093.1">
    <property type="nucleotide sequence ID" value="NZ_CYRX01000022.1"/>
</dbReference>
<proteinExistence type="predicted"/>
<sequence length="260" mass="28043">MDTAFFILSKLIGLALQVETWLVIGMVVSLVAGRFARPRLERWSGRATLAALLAVGIFPIGEVVLRPLEAEFPPRAAPEQIDGIVVLGGVEDQRATAAWGEPQLNEAAERLTAAVALAIAHPEARLVFSGGSGRLRNTVLGQPDIPSVAVDFFVSLGIAPDRITWEDQSRNTAENARFSFEAVAPASGETWVLVTSAFHMDRALTSFEAAGWGDIVPHPVDYRTGSFSDGIGWNLAGNLEVLNIAIKEWVGRLAYRLTGR</sequence>
<keyword evidence="1" id="KW-1133">Transmembrane helix</keyword>
<gene>
    <name evidence="3" type="ORF">THS5294_01313</name>
</gene>
<reference evidence="3 4" key="1">
    <citation type="submission" date="2015-09" db="EMBL/GenBank/DDBJ databases">
        <authorList>
            <consortium name="Swine Surveillance"/>
        </authorList>
    </citation>
    <scope>NUCLEOTIDE SEQUENCE [LARGE SCALE GENOMIC DNA]</scope>
    <source>
        <strain evidence="3 4">CECT 5294</strain>
    </source>
</reference>
<dbReference type="Proteomes" id="UP000051298">
    <property type="component" value="Unassembled WGS sequence"/>
</dbReference>
<dbReference type="Gene3D" id="3.40.50.620">
    <property type="entry name" value="HUPs"/>
    <property type="match status" value="1"/>
</dbReference>
<accession>A0A0P1FGD6</accession>
<evidence type="ECO:0000259" key="2">
    <source>
        <dbReference type="Pfam" id="PF02698"/>
    </source>
</evidence>
<dbReference type="InterPro" id="IPR014729">
    <property type="entry name" value="Rossmann-like_a/b/a_fold"/>
</dbReference>
<name>A0A0P1FGD6_9RHOB</name>
<dbReference type="EMBL" id="CYRX01000022">
    <property type="protein sequence ID" value="CUH60024.1"/>
    <property type="molecule type" value="Genomic_DNA"/>
</dbReference>
<feature type="domain" description="DUF218" evidence="2">
    <location>
        <begin position="82"/>
        <end position="251"/>
    </location>
</feature>
<keyword evidence="1" id="KW-0472">Membrane</keyword>
<evidence type="ECO:0000256" key="1">
    <source>
        <dbReference type="SAM" id="Phobius"/>
    </source>
</evidence>
<dbReference type="AlphaFoldDB" id="A0A0P1FGD6"/>
<feature type="transmembrane region" description="Helical" evidence="1">
    <location>
        <begin position="12"/>
        <end position="35"/>
    </location>
</feature>
<dbReference type="InterPro" id="IPR003848">
    <property type="entry name" value="DUF218"/>
</dbReference>